<evidence type="ECO:0000313" key="3">
    <source>
        <dbReference type="Proteomes" id="UP000761264"/>
    </source>
</evidence>
<name>A0A967KGN0_9PROT</name>
<dbReference type="Proteomes" id="UP000761264">
    <property type="component" value="Unassembled WGS sequence"/>
</dbReference>
<keyword evidence="3" id="KW-1185">Reference proteome</keyword>
<comment type="caution">
    <text evidence="2">The sequence shown here is derived from an EMBL/GenBank/DDBJ whole genome shotgun (WGS) entry which is preliminary data.</text>
</comment>
<feature type="region of interest" description="Disordered" evidence="1">
    <location>
        <begin position="216"/>
        <end position="245"/>
    </location>
</feature>
<reference evidence="2" key="1">
    <citation type="submission" date="2020-03" db="EMBL/GenBank/DDBJ databases">
        <title>Genome of Pelagibius litoralis DSM 21314T.</title>
        <authorList>
            <person name="Wang G."/>
        </authorList>
    </citation>
    <scope>NUCLEOTIDE SEQUENCE</scope>
    <source>
        <strain evidence="2">DSM 21314</strain>
    </source>
</reference>
<evidence type="ECO:0000313" key="2">
    <source>
        <dbReference type="EMBL" id="NIA72330.1"/>
    </source>
</evidence>
<dbReference type="EMBL" id="JAAQPH010000040">
    <property type="protein sequence ID" value="NIA72330.1"/>
    <property type="molecule type" value="Genomic_DNA"/>
</dbReference>
<sequence length="325" mass="33737">MIPALLDQLGALPGMFHRGGDAATSQGRQAFLENNAATGRDPIRLSPEAQAVDDTESVGEGAAAETESKALLGEAGGFVRKALETMRRDLGQVLKAFGFDADAVQDFTKAFVEPVLAALKEGVNFTAELSFAAFSQVTAISGSSFSQSTSMVAKSLEIAVNQDTGEVSVTMASVSFEQQIDVNGGVSTGATPLLVIDPETLGDPKALAEKILEGGEQPVVGGPGADTPAPGAASEGDEVGGDDETDAVPAALKEKLAELREKLAEDAIDFQTRLTIYSVSSYKNENGETITKLLLDAQIRITALAADTTDDASVQEEAQSLDLQA</sequence>
<accession>A0A967KGN0</accession>
<proteinExistence type="predicted"/>
<dbReference type="RefSeq" id="WP_167231524.1">
    <property type="nucleotide sequence ID" value="NZ_JAAQPH010000040.1"/>
</dbReference>
<organism evidence="2 3">
    <name type="scientific">Pelagibius litoralis</name>
    <dbReference type="NCBI Taxonomy" id="374515"/>
    <lineage>
        <taxon>Bacteria</taxon>
        <taxon>Pseudomonadati</taxon>
        <taxon>Pseudomonadota</taxon>
        <taxon>Alphaproteobacteria</taxon>
        <taxon>Rhodospirillales</taxon>
        <taxon>Rhodovibrionaceae</taxon>
        <taxon>Pelagibius</taxon>
    </lineage>
</organism>
<feature type="compositionally biased region" description="Low complexity" evidence="1">
    <location>
        <begin position="216"/>
        <end position="234"/>
    </location>
</feature>
<gene>
    <name evidence="2" type="ORF">HBA54_27445</name>
</gene>
<feature type="compositionally biased region" description="Acidic residues" evidence="1">
    <location>
        <begin position="235"/>
        <end position="245"/>
    </location>
</feature>
<evidence type="ECO:0000256" key="1">
    <source>
        <dbReference type="SAM" id="MobiDB-lite"/>
    </source>
</evidence>
<dbReference type="AlphaFoldDB" id="A0A967KGN0"/>
<protein>
    <submittedName>
        <fullName evidence="2">Uncharacterized protein</fullName>
    </submittedName>
</protein>